<dbReference type="Proteomes" id="UP000295781">
    <property type="component" value="Chromosome"/>
</dbReference>
<feature type="compositionally biased region" description="Polar residues" evidence="1">
    <location>
        <begin position="71"/>
        <end position="80"/>
    </location>
</feature>
<accession>A0A4P2Q3E2</accession>
<evidence type="ECO:0000256" key="1">
    <source>
        <dbReference type="SAM" id="MobiDB-lite"/>
    </source>
</evidence>
<protein>
    <submittedName>
        <fullName evidence="2">Uncharacterized protein</fullName>
    </submittedName>
</protein>
<evidence type="ECO:0000313" key="3">
    <source>
        <dbReference type="Proteomes" id="UP000295781"/>
    </source>
</evidence>
<evidence type="ECO:0000313" key="2">
    <source>
        <dbReference type="EMBL" id="AUX23661.1"/>
    </source>
</evidence>
<feature type="compositionally biased region" description="Polar residues" evidence="1">
    <location>
        <begin position="51"/>
        <end position="61"/>
    </location>
</feature>
<reference evidence="2 3" key="1">
    <citation type="submission" date="2015-09" db="EMBL/GenBank/DDBJ databases">
        <title>Sorangium comparison.</title>
        <authorList>
            <person name="Zaburannyi N."/>
            <person name="Bunk B."/>
            <person name="Overmann J."/>
            <person name="Mueller R."/>
        </authorList>
    </citation>
    <scope>NUCLEOTIDE SEQUENCE [LARGE SCALE GENOMIC DNA]</scope>
    <source>
        <strain evidence="2 3">So ceGT47</strain>
    </source>
</reference>
<proteinExistence type="predicted"/>
<dbReference type="EMBL" id="CP012670">
    <property type="protein sequence ID" value="AUX23661.1"/>
    <property type="molecule type" value="Genomic_DNA"/>
</dbReference>
<organism evidence="2 3">
    <name type="scientific">Sorangium cellulosum</name>
    <name type="common">Polyangium cellulosum</name>
    <dbReference type="NCBI Taxonomy" id="56"/>
    <lineage>
        <taxon>Bacteria</taxon>
        <taxon>Pseudomonadati</taxon>
        <taxon>Myxococcota</taxon>
        <taxon>Polyangia</taxon>
        <taxon>Polyangiales</taxon>
        <taxon>Polyangiaceae</taxon>
        <taxon>Sorangium</taxon>
    </lineage>
</organism>
<feature type="region of interest" description="Disordered" evidence="1">
    <location>
        <begin position="50"/>
        <end position="80"/>
    </location>
</feature>
<name>A0A4P2Q3E2_SORCE</name>
<dbReference type="AlphaFoldDB" id="A0A4P2Q3E2"/>
<sequence length="80" mass="8277">MPVGRDLIPNAADPWRWSHAGATCKEAPGALARGASASFGQRSLRLAMRANASTPSVSPRASSEMPASLARRSSSSGDQP</sequence>
<gene>
    <name evidence="2" type="ORF">SOCEGT47_041890</name>
</gene>